<accession>A0A0A1WMC1</accession>
<reference evidence="1" key="1">
    <citation type="submission" date="2014-11" db="EMBL/GenBank/DDBJ databases">
        <authorList>
            <person name="Geib S."/>
        </authorList>
    </citation>
    <scope>NUCLEOTIDE SEQUENCE</scope>
</reference>
<protein>
    <submittedName>
        <fullName evidence="1">Uncharacterized protein</fullName>
    </submittedName>
</protein>
<proteinExistence type="predicted"/>
<dbReference type="EMBL" id="GBXI01014729">
    <property type="protein sequence ID" value="JAC99562.1"/>
    <property type="molecule type" value="Transcribed_RNA"/>
</dbReference>
<organism evidence="1">
    <name type="scientific">Zeugodacus cucurbitae</name>
    <name type="common">Melon fruit fly</name>
    <name type="synonym">Bactrocera cucurbitae</name>
    <dbReference type="NCBI Taxonomy" id="28588"/>
    <lineage>
        <taxon>Eukaryota</taxon>
        <taxon>Metazoa</taxon>
        <taxon>Ecdysozoa</taxon>
        <taxon>Arthropoda</taxon>
        <taxon>Hexapoda</taxon>
        <taxon>Insecta</taxon>
        <taxon>Pterygota</taxon>
        <taxon>Neoptera</taxon>
        <taxon>Endopterygota</taxon>
        <taxon>Diptera</taxon>
        <taxon>Brachycera</taxon>
        <taxon>Muscomorpha</taxon>
        <taxon>Tephritoidea</taxon>
        <taxon>Tephritidae</taxon>
        <taxon>Zeugodacus</taxon>
        <taxon>Zeugodacus</taxon>
    </lineage>
</organism>
<evidence type="ECO:0000313" key="1">
    <source>
        <dbReference type="EMBL" id="JAC99562.1"/>
    </source>
</evidence>
<name>A0A0A1WMC1_ZEUCU</name>
<sequence length="364" mass="43020">MNNKNPDPKASVKYTKTIQAKRLEIQKKKNKNEMAHDINNDKIKVYAIYQLILQLMHSIELTLFAADKRSPLQIALQMPHNAFMWTKEAWQERRNYGVYWMEFLMQATNQTWVEERKMQVGLRQLNDLALSILLSYTEQEQKQEAFKVLRSVVEYDEVEEVLSTELIANTNEWNRSKEEKRSFDEDANTINILEQQFLRMNVNDLITEKIKERYTTRHNEVLEEQAELAAELRKNALIKQIDKYKERSENDAFIAAYKNDVYYNTIELLRIKLENMEMEFVAKDVETENNRQFLQTGIAKMKTNLIYMKEKLQLYRTAVQQFREGIITDFTALRFNIKSLALSHKSMAVSNKSLNTSKITWAAS</sequence>
<gene>
    <name evidence="1" type="ORF">g.53641</name>
</gene>
<reference evidence="1" key="2">
    <citation type="journal article" date="2015" name="Gigascience">
        <title>Reconstructing a comprehensive transcriptome assembly of a white-pupal translocated strain of the pest fruit fly Bactrocera cucurbitae.</title>
        <authorList>
            <person name="Sim S.B."/>
            <person name="Calla B."/>
            <person name="Hall B."/>
            <person name="DeRego T."/>
            <person name="Geib S.M."/>
        </authorList>
    </citation>
    <scope>NUCLEOTIDE SEQUENCE</scope>
</reference>
<dbReference type="AlphaFoldDB" id="A0A0A1WMC1"/>